<organism evidence="2 3">
    <name type="scientific">Malus domestica</name>
    <name type="common">Apple</name>
    <name type="synonym">Pyrus malus</name>
    <dbReference type="NCBI Taxonomy" id="3750"/>
    <lineage>
        <taxon>Eukaryota</taxon>
        <taxon>Viridiplantae</taxon>
        <taxon>Streptophyta</taxon>
        <taxon>Embryophyta</taxon>
        <taxon>Tracheophyta</taxon>
        <taxon>Spermatophyta</taxon>
        <taxon>Magnoliopsida</taxon>
        <taxon>eudicotyledons</taxon>
        <taxon>Gunneridae</taxon>
        <taxon>Pentapetalae</taxon>
        <taxon>rosids</taxon>
        <taxon>fabids</taxon>
        <taxon>Rosales</taxon>
        <taxon>Rosaceae</taxon>
        <taxon>Amygdaloideae</taxon>
        <taxon>Maleae</taxon>
        <taxon>Malus</taxon>
    </lineage>
</organism>
<keyword evidence="1" id="KW-1133">Transmembrane helix</keyword>
<keyword evidence="1" id="KW-0472">Membrane</keyword>
<comment type="caution">
    <text evidence="2">The sequence shown here is derived from an EMBL/GenBank/DDBJ whole genome shotgun (WGS) entry which is preliminary data.</text>
</comment>
<dbReference type="Proteomes" id="UP000290289">
    <property type="component" value="Chromosome 8"/>
</dbReference>
<keyword evidence="3" id="KW-1185">Reference proteome</keyword>
<feature type="transmembrane region" description="Helical" evidence="1">
    <location>
        <begin position="12"/>
        <end position="31"/>
    </location>
</feature>
<accession>A0A498J9L6</accession>
<protein>
    <submittedName>
        <fullName evidence="2">Uncharacterized protein</fullName>
    </submittedName>
</protein>
<evidence type="ECO:0000313" key="3">
    <source>
        <dbReference type="Proteomes" id="UP000290289"/>
    </source>
</evidence>
<proteinExistence type="predicted"/>
<sequence>MRWIVSNGKDILFWTIIAIFLTHLGCLLQVVDNDIVRKICIIPVPRYNNKDFFVWEHSVLNQVNHLDLEKQ</sequence>
<keyword evidence="1" id="KW-0812">Transmembrane</keyword>
<dbReference type="AlphaFoldDB" id="A0A498J9L6"/>
<reference evidence="2 3" key="1">
    <citation type="submission" date="2018-10" db="EMBL/GenBank/DDBJ databases">
        <title>A high-quality apple genome assembly.</title>
        <authorList>
            <person name="Hu J."/>
        </authorList>
    </citation>
    <scope>NUCLEOTIDE SEQUENCE [LARGE SCALE GENOMIC DNA]</scope>
    <source>
        <strain evidence="3">cv. HFTH1</strain>
        <tissue evidence="2">Young leaf</tissue>
    </source>
</reference>
<evidence type="ECO:0000313" key="2">
    <source>
        <dbReference type="EMBL" id="RXH90824.1"/>
    </source>
</evidence>
<dbReference type="EMBL" id="RDQH01000334">
    <property type="protein sequence ID" value="RXH90824.1"/>
    <property type="molecule type" value="Genomic_DNA"/>
</dbReference>
<evidence type="ECO:0000256" key="1">
    <source>
        <dbReference type="SAM" id="Phobius"/>
    </source>
</evidence>
<name>A0A498J9L6_MALDO</name>
<gene>
    <name evidence="2" type="ORF">DVH24_006769</name>
</gene>